<evidence type="ECO:0000259" key="4">
    <source>
        <dbReference type="Pfam" id="PF13359"/>
    </source>
</evidence>
<accession>A0A8K0GH39</accession>
<evidence type="ECO:0000256" key="2">
    <source>
        <dbReference type="ARBA" id="ARBA00022723"/>
    </source>
</evidence>
<evidence type="ECO:0000313" key="5">
    <source>
        <dbReference type="EMBL" id="KAF2901497.1"/>
    </source>
</evidence>
<evidence type="ECO:0000256" key="3">
    <source>
        <dbReference type="SAM" id="MobiDB-lite"/>
    </source>
</evidence>
<comment type="caution">
    <text evidence="5">The sequence shown here is derived from an EMBL/GenBank/DDBJ whole genome shotgun (WGS) entry which is preliminary data.</text>
</comment>
<dbReference type="InterPro" id="IPR027806">
    <property type="entry name" value="HARBI1_dom"/>
</dbReference>
<dbReference type="GO" id="GO:0046872">
    <property type="term" value="F:metal ion binding"/>
    <property type="evidence" value="ECO:0007669"/>
    <property type="project" value="UniProtKB-KW"/>
</dbReference>
<dbReference type="Pfam" id="PF13359">
    <property type="entry name" value="DDE_Tnp_4"/>
    <property type="match status" value="1"/>
</dbReference>
<sequence>MDYANPPCKDASKMSVRKLLLSSFQKKSADQPVKHLPLFMAVAGFPRVAGCIDGSLLLVDSPKLNEKAYVDKNGDHSTNIMEVCGPNFKFFCVTARCPGSTHDSRVMKKSSFFTQWDQNYWRPFRLKPEVASKIILACFTLPNIQKRLGSEEWDLDADNDESDGEDDDVPPGTVQGKDVHSSLVRMFAAE</sequence>
<dbReference type="AlphaFoldDB" id="A0A8K0GH39"/>
<protein>
    <recommendedName>
        <fullName evidence="4">DDE Tnp4 domain-containing protein</fullName>
    </recommendedName>
</protein>
<organism evidence="5 6">
    <name type="scientific">Ignelater luminosus</name>
    <name type="common">Cucubano</name>
    <name type="synonym">Pyrophorus luminosus</name>
    <dbReference type="NCBI Taxonomy" id="2038154"/>
    <lineage>
        <taxon>Eukaryota</taxon>
        <taxon>Metazoa</taxon>
        <taxon>Ecdysozoa</taxon>
        <taxon>Arthropoda</taxon>
        <taxon>Hexapoda</taxon>
        <taxon>Insecta</taxon>
        <taxon>Pterygota</taxon>
        <taxon>Neoptera</taxon>
        <taxon>Endopterygota</taxon>
        <taxon>Coleoptera</taxon>
        <taxon>Polyphaga</taxon>
        <taxon>Elateriformia</taxon>
        <taxon>Elateroidea</taxon>
        <taxon>Elateridae</taxon>
        <taxon>Agrypninae</taxon>
        <taxon>Pyrophorini</taxon>
        <taxon>Ignelater</taxon>
    </lineage>
</organism>
<keyword evidence="2" id="KW-0479">Metal-binding</keyword>
<feature type="compositionally biased region" description="Acidic residues" evidence="3">
    <location>
        <begin position="155"/>
        <end position="169"/>
    </location>
</feature>
<keyword evidence="6" id="KW-1185">Reference proteome</keyword>
<comment type="cofactor">
    <cofactor evidence="1">
        <name>a divalent metal cation</name>
        <dbReference type="ChEBI" id="CHEBI:60240"/>
    </cofactor>
</comment>
<feature type="domain" description="DDE Tnp4" evidence="4">
    <location>
        <begin position="52"/>
        <end position="117"/>
    </location>
</feature>
<dbReference type="EMBL" id="VTPC01001572">
    <property type="protein sequence ID" value="KAF2901497.1"/>
    <property type="molecule type" value="Genomic_DNA"/>
</dbReference>
<evidence type="ECO:0000313" key="6">
    <source>
        <dbReference type="Proteomes" id="UP000801492"/>
    </source>
</evidence>
<feature type="region of interest" description="Disordered" evidence="3">
    <location>
        <begin position="155"/>
        <end position="181"/>
    </location>
</feature>
<reference evidence="5" key="1">
    <citation type="submission" date="2019-08" db="EMBL/GenBank/DDBJ databases">
        <title>The genome of the North American firefly Photinus pyralis.</title>
        <authorList>
            <consortium name="Photinus pyralis genome working group"/>
            <person name="Fallon T.R."/>
            <person name="Sander Lower S.E."/>
            <person name="Weng J.-K."/>
        </authorList>
    </citation>
    <scope>NUCLEOTIDE SEQUENCE</scope>
    <source>
        <strain evidence="5">TRF0915ILg1</strain>
        <tissue evidence="5">Whole body</tissue>
    </source>
</reference>
<proteinExistence type="predicted"/>
<name>A0A8K0GH39_IGNLU</name>
<dbReference type="Proteomes" id="UP000801492">
    <property type="component" value="Unassembled WGS sequence"/>
</dbReference>
<evidence type="ECO:0000256" key="1">
    <source>
        <dbReference type="ARBA" id="ARBA00001968"/>
    </source>
</evidence>
<dbReference type="OrthoDB" id="6764890at2759"/>
<gene>
    <name evidence="5" type="ORF">ILUMI_04680</name>
</gene>